<proteinExistence type="predicted"/>
<dbReference type="Gene3D" id="3.30.70.270">
    <property type="match status" value="1"/>
</dbReference>
<dbReference type="InterPro" id="IPR029787">
    <property type="entry name" value="Nucleotide_cyclase"/>
</dbReference>
<evidence type="ECO:0000313" key="5">
    <source>
        <dbReference type="Proteomes" id="UP000267535"/>
    </source>
</evidence>
<dbReference type="SUPFAM" id="SSF55073">
    <property type="entry name" value="Nucleotide cyclase"/>
    <property type="match status" value="1"/>
</dbReference>
<dbReference type="InterPro" id="IPR043128">
    <property type="entry name" value="Rev_trsase/Diguanyl_cyclase"/>
</dbReference>
<dbReference type="SMART" id="SM00052">
    <property type="entry name" value="EAL"/>
    <property type="match status" value="1"/>
</dbReference>
<dbReference type="PROSITE" id="PS50887">
    <property type="entry name" value="GGDEF"/>
    <property type="match status" value="1"/>
</dbReference>
<dbReference type="PROSITE" id="PS50883">
    <property type="entry name" value="EAL"/>
    <property type="match status" value="1"/>
</dbReference>
<dbReference type="SMART" id="SM00267">
    <property type="entry name" value="GGDEF"/>
    <property type="match status" value="1"/>
</dbReference>
<evidence type="ECO:0000259" key="3">
    <source>
        <dbReference type="PROSITE" id="PS50887"/>
    </source>
</evidence>
<feature type="domain" description="GGDEF" evidence="3">
    <location>
        <begin position="176"/>
        <end position="308"/>
    </location>
</feature>
<dbReference type="InterPro" id="IPR050706">
    <property type="entry name" value="Cyclic-di-GMP_PDE-like"/>
</dbReference>
<feature type="transmembrane region" description="Helical" evidence="1">
    <location>
        <begin position="94"/>
        <end position="112"/>
    </location>
</feature>
<accession>A0A3P1STA2</accession>
<dbReference type="RefSeq" id="WP_124925003.1">
    <property type="nucleotide sequence ID" value="NZ_BMOH01000003.1"/>
</dbReference>
<dbReference type="InterPro" id="IPR001633">
    <property type="entry name" value="EAL_dom"/>
</dbReference>
<dbReference type="PANTHER" id="PTHR33121">
    <property type="entry name" value="CYCLIC DI-GMP PHOSPHODIESTERASE PDEF"/>
    <property type="match status" value="1"/>
</dbReference>
<comment type="caution">
    <text evidence="4">The sequence shown here is derived from an EMBL/GenBank/DDBJ whole genome shotgun (WGS) entry which is preliminary data.</text>
</comment>
<dbReference type="OrthoDB" id="9804951at2"/>
<dbReference type="AlphaFoldDB" id="A0A3P1STA2"/>
<evidence type="ECO:0000256" key="1">
    <source>
        <dbReference type="SAM" id="Phobius"/>
    </source>
</evidence>
<sequence length="569" mass="63746">MDDHQESLFVRIKLSALSKQEAYDKELVVNVITNSTSDFLHNNVKVLRSRVSKTAWQGISIAVIALVIATLSVTYIDQGHLSINGMIKAQSNNFALWVMDAIPFLFAFWGQYSSTVLAYEASAMVLDQTQVLRDKAENFEKQARHSVTHDLLTDLPNKELFYDRVGQVIISPRGQTEFYILLVEISNYKEISDTLGRNSSDSLIKQISVRLQSAFPAPITIARLENNSFSMLFSNSVSETKVLDLAESIHRVLHDTFFIEQVKLSAHANIGIVRFPVHGTDVDTLVQRAGIALYVAQNSNKGYAVYDSSFDAHSPKQLTLMSELHHAIEKQELQLYFQPKIRVADSTLYGVEALVRWNHPKHGLLFPDQFIPLMERTRLIQGLTCWVIQESFAQCAKWHKEGLDITLSINLSAKDLNNPELPDLISGIKGATGLNPEWIILEITESSIMTDPEAAMEIINRIHGMGFQFSIDDYGTGYSSLSYLKRLPLKELKIDRSFVSDILRDESDAVIVNATINLAHNLGLEVTAEGVEDAEILALLKAEGCDLAQGYHIGKPMPLVEFNHWAKSV</sequence>
<dbReference type="InterPro" id="IPR000160">
    <property type="entry name" value="GGDEF_dom"/>
</dbReference>
<dbReference type="Pfam" id="PF00563">
    <property type="entry name" value="EAL"/>
    <property type="match status" value="1"/>
</dbReference>
<dbReference type="CDD" id="cd01949">
    <property type="entry name" value="GGDEF"/>
    <property type="match status" value="1"/>
</dbReference>
<protein>
    <submittedName>
        <fullName evidence="4">Bifunctional diguanylate cyclase/phosphodiesterase</fullName>
    </submittedName>
</protein>
<keyword evidence="1" id="KW-0472">Membrane</keyword>
<dbReference type="CDD" id="cd01948">
    <property type="entry name" value="EAL"/>
    <property type="match status" value="1"/>
</dbReference>
<dbReference type="EMBL" id="RQXV01000002">
    <property type="protein sequence ID" value="RRD00422.1"/>
    <property type="molecule type" value="Genomic_DNA"/>
</dbReference>
<dbReference type="Proteomes" id="UP000267535">
    <property type="component" value="Unassembled WGS sequence"/>
</dbReference>
<feature type="domain" description="EAL" evidence="2">
    <location>
        <begin position="317"/>
        <end position="569"/>
    </location>
</feature>
<dbReference type="PANTHER" id="PTHR33121:SF71">
    <property type="entry name" value="OXYGEN SENSOR PROTEIN DOSP"/>
    <property type="match status" value="1"/>
</dbReference>
<dbReference type="Gene3D" id="3.20.20.450">
    <property type="entry name" value="EAL domain"/>
    <property type="match status" value="1"/>
</dbReference>
<keyword evidence="1" id="KW-0812">Transmembrane</keyword>
<feature type="transmembrane region" description="Helical" evidence="1">
    <location>
        <begin position="55"/>
        <end position="73"/>
    </location>
</feature>
<evidence type="ECO:0000259" key="2">
    <source>
        <dbReference type="PROSITE" id="PS50883"/>
    </source>
</evidence>
<keyword evidence="5" id="KW-1185">Reference proteome</keyword>
<evidence type="ECO:0000313" key="4">
    <source>
        <dbReference type="EMBL" id="RRD00422.1"/>
    </source>
</evidence>
<dbReference type="Pfam" id="PF00990">
    <property type="entry name" value="GGDEF"/>
    <property type="match status" value="1"/>
</dbReference>
<name>A0A3P1STA2_9GAMM</name>
<dbReference type="NCBIfam" id="TIGR00254">
    <property type="entry name" value="GGDEF"/>
    <property type="match status" value="1"/>
</dbReference>
<gene>
    <name evidence="4" type="ORF">EHS89_04840</name>
</gene>
<dbReference type="SUPFAM" id="SSF141868">
    <property type="entry name" value="EAL domain-like"/>
    <property type="match status" value="1"/>
</dbReference>
<keyword evidence="1" id="KW-1133">Transmembrane helix</keyword>
<reference evidence="4 5" key="1">
    <citation type="submission" date="2018-11" db="EMBL/GenBank/DDBJ databases">
        <title>The draft genome sequence of Amphritea balenae JAMM 1525T.</title>
        <authorList>
            <person name="Fang Z."/>
            <person name="Zhang Y."/>
            <person name="Han X."/>
        </authorList>
    </citation>
    <scope>NUCLEOTIDE SEQUENCE [LARGE SCALE GENOMIC DNA]</scope>
    <source>
        <strain evidence="4 5">JAMM 1525</strain>
    </source>
</reference>
<dbReference type="InterPro" id="IPR035919">
    <property type="entry name" value="EAL_sf"/>
</dbReference>
<dbReference type="GO" id="GO:0071111">
    <property type="term" value="F:cyclic-guanylate-specific phosphodiesterase activity"/>
    <property type="evidence" value="ECO:0007669"/>
    <property type="project" value="InterPro"/>
</dbReference>
<organism evidence="4 5">
    <name type="scientific">Amphritea balenae</name>
    <dbReference type="NCBI Taxonomy" id="452629"/>
    <lineage>
        <taxon>Bacteria</taxon>
        <taxon>Pseudomonadati</taxon>
        <taxon>Pseudomonadota</taxon>
        <taxon>Gammaproteobacteria</taxon>
        <taxon>Oceanospirillales</taxon>
        <taxon>Oceanospirillaceae</taxon>
        <taxon>Amphritea</taxon>
    </lineage>
</organism>